<protein>
    <recommendedName>
        <fullName evidence="1">Pyridoxamine 5'-phosphate oxidase N-terminal domain-containing protein</fullName>
    </recommendedName>
</protein>
<accession>A0A2S3UNE1</accession>
<gene>
    <name evidence="2" type="ORF">CLV41_1097</name>
</gene>
<name>A0A2S3UNE1_9HYPH</name>
<dbReference type="InterPro" id="IPR024029">
    <property type="entry name" value="Pyridox_Oxase_FMN-dep"/>
</dbReference>
<reference evidence="2 3" key="1">
    <citation type="submission" date="2018-01" db="EMBL/GenBank/DDBJ databases">
        <title>Genomic Encyclopedia of Archaeal and Bacterial Type Strains, Phase II (KMG-II): from individual species to whole genera.</title>
        <authorList>
            <person name="Goeker M."/>
        </authorList>
    </citation>
    <scope>NUCLEOTIDE SEQUENCE [LARGE SCALE GENOMIC DNA]</scope>
    <source>
        <strain evidence="2 3">DSM 17023</strain>
    </source>
</reference>
<dbReference type="PANTHER" id="PTHR42815">
    <property type="entry name" value="FAD-BINDING, PUTATIVE (AFU_ORTHOLOGUE AFUA_6G07600)-RELATED"/>
    <property type="match status" value="1"/>
</dbReference>
<dbReference type="SUPFAM" id="SSF50475">
    <property type="entry name" value="FMN-binding split barrel"/>
    <property type="match status" value="1"/>
</dbReference>
<dbReference type="EMBL" id="PPCN01000009">
    <property type="protein sequence ID" value="POF29237.1"/>
    <property type="molecule type" value="Genomic_DNA"/>
</dbReference>
<dbReference type="Gene3D" id="2.30.110.10">
    <property type="entry name" value="Electron Transport, Fmn-binding Protein, Chain A"/>
    <property type="match status" value="1"/>
</dbReference>
<dbReference type="OrthoDB" id="9790331at2"/>
<proteinExistence type="predicted"/>
<evidence type="ECO:0000313" key="2">
    <source>
        <dbReference type="EMBL" id="POF29237.1"/>
    </source>
</evidence>
<organism evidence="2 3">
    <name type="scientific">Roseibium marinum</name>
    <dbReference type="NCBI Taxonomy" id="281252"/>
    <lineage>
        <taxon>Bacteria</taxon>
        <taxon>Pseudomonadati</taxon>
        <taxon>Pseudomonadota</taxon>
        <taxon>Alphaproteobacteria</taxon>
        <taxon>Hyphomicrobiales</taxon>
        <taxon>Stappiaceae</taxon>
        <taxon>Roseibium</taxon>
    </lineage>
</organism>
<dbReference type="InterPro" id="IPR011576">
    <property type="entry name" value="Pyridox_Oxase_N"/>
</dbReference>
<comment type="caution">
    <text evidence="2">The sequence shown here is derived from an EMBL/GenBank/DDBJ whole genome shotgun (WGS) entry which is preliminary data.</text>
</comment>
<dbReference type="PANTHER" id="PTHR42815:SF2">
    <property type="entry name" value="FAD-BINDING, PUTATIVE (AFU_ORTHOLOGUE AFUA_6G07600)-RELATED"/>
    <property type="match status" value="1"/>
</dbReference>
<dbReference type="AlphaFoldDB" id="A0A2S3UNE1"/>
<evidence type="ECO:0000259" key="1">
    <source>
        <dbReference type="Pfam" id="PF01243"/>
    </source>
</evidence>
<dbReference type="RefSeq" id="WP_103223930.1">
    <property type="nucleotide sequence ID" value="NZ_PPCN01000009.1"/>
</dbReference>
<feature type="domain" description="Pyridoxamine 5'-phosphate oxidase N-terminal" evidence="1">
    <location>
        <begin position="30"/>
        <end position="149"/>
    </location>
</feature>
<evidence type="ECO:0000313" key="3">
    <source>
        <dbReference type="Proteomes" id="UP000236959"/>
    </source>
</evidence>
<sequence>MTILTSLDELHAHYGEPVEASIIKEIGHLSAAYRTIVEASPFCSLTTCGPEGLDCSPRGDDEAVVRIKDEKTLLMPDRRGNNRIDSLRNIVRDPRVSLMFMIPGWNNVLRINGTAVVSVGQELLASFEKEGKQPRSVIVITIDTAYFQCARAIMRARLWDPAVQVSKRDLPTPGSIMQEISDSFDGKTYDEAWPGRAAKSMW</sequence>
<dbReference type="Pfam" id="PF01243">
    <property type="entry name" value="PNPOx_N"/>
    <property type="match status" value="1"/>
</dbReference>
<keyword evidence="3" id="KW-1185">Reference proteome</keyword>
<dbReference type="NCBIfam" id="TIGR04025">
    <property type="entry name" value="PPOX_FMN_DR2398"/>
    <property type="match status" value="1"/>
</dbReference>
<dbReference type="InterPro" id="IPR012349">
    <property type="entry name" value="Split_barrel_FMN-bd"/>
</dbReference>
<dbReference type="Proteomes" id="UP000236959">
    <property type="component" value="Unassembled WGS sequence"/>
</dbReference>